<keyword evidence="2" id="KW-0472">Membrane</keyword>
<sequence>MPFRLDNSSKITLFVLFCGLCVILVFFFILYLVKVRERMLGTGDAEASSEVSEVDSEDQRSIDSLDS</sequence>
<evidence type="ECO:0000313" key="3">
    <source>
        <dbReference type="EMBL" id="KAF2753889.1"/>
    </source>
</evidence>
<feature type="transmembrane region" description="Helical" evidence="2">
    <location>
        <begin position="12"/>
        <end position="33"/>
    </location>
</feature>
<evidence type="ECO:0000256" key="2">
    <source>
        <dbReference type="SAM" id="Phobius"/>
    </source>
</evidence>
<dbReference type="RefSeq" id="XP_033596340.1">
    <property type="nucleotide sequence ID" value="XM_033744767.1"/>
</dbReference>
<gene>
    <name evidence="3" type="ORF">EJ05DRAFT_479911</name>
</gene>
<organism evidence="3 4">
    <name type="scientific">Pseudovirgaria hyperparasitica</name>
    <dbReference type="NCBI Taxonomy" id="470096"/>
    <lineage>
        <taxon>Eukaryota</taxon>
        <taxon>Fungi</taxon>
        <taxon>Dikarya</taxon>
        <taxon>Ascomycota</taxon>
        <taxon>Pezizomycotina</taxon>
        <taxon>Dothideomycetes</taxon>
        <taxon>Dothideomycetes incertae sedis</taxon>
        <taxon>Acrospermales</taxon>
        <taxon>Acrospermaceae</taxon>
        <taxon>Pseudovirgaria</taxon>
    </lineage>
</organism>
<evidence type="ECO:0000313" key="4">
    <source>
        <dbReference type="Proteomes" id="UP000799437"/>
    </source>
</evidence>
<reference evidence="3" key="1">
    <citation type="journal article" date="2020" name="Stud. Mycol.">
        <title>101 Dothideomycetes genomes: a test case for predicting lifestyles and emergence of pathogens.</title>
        <authorList>
            <person name="Haridas S."/>
            <person name="Albert R."/>
            <person name="Binder M."/>
            <person name="Bloem J."/>
            <person name="Labutti K."/>
            <person name="Salamov A."/>
            <person name="Andreopoulos B."/>
            <person name="Baker S."/>
            <person name="Barry K."/>
            <person name="Bills G."/>
            <person name="Bluhm B."/>
            <person name="Cannon C."/>
            <person name="Castanera R."/>
            <person name="Culley D."/>
            <person name="Daum C."/>
            <person name="Ezra D."/>
            <person name="Gonzalez J."/>
            <person name="Henrissat B."/>
            <person name="Kuo A."/>
            <person name="Liang C."/>
            <person name="Lipzen A."/>
            <person name="Lutzoni F."/>
            <person name="Magnuson J."/>
            <person name="Mondo S."/>
            <person name="Nolan M."/>
            <person name="Ohm R."/>
            <person name="Pangilinan J."/>
            <person name="Park H.-J."/>
            <person name="Ramirez L."/>
            <person name="Alfaro M."/>
            <person name="Sun H."/>
            <person name="Tritt A."/>
            <person name="Yoshinaga Y."/>
            <person name="Zwiers L.-H."/>
            <person name="Turgeon B."/>
            <person name="Goodwin S."/>
            <person name="Spatafora J."/>
            <person name="Crous P."/>
            <person name="Grigoriev I."/>
        </authorList>
    </citation>
    <scope>NUCLEOTIDE SEQUENCE</scope>
    <source>
        <strain evidence="3">CBS 121739</strain>
    </source>
</reference>
<keyword evidence="4" id="KW-1185">Reference proteome</keyword>
<dbReference type="AlphaFoldDB" id="A0A6A6VVJ3"/>
<dbReference type="EMBL" id="ML996582">
    <property type="protein sequence ID" value="KAF2753889.1"/>
    <property type="molecule type" value="Genomic_DNA"/>
</dbReference>
<protein>
    <submittedName>
        <fullName evidence="3">Uncharacterized protein</fullName>
    </submittedName>
</protein>
<keyword evidence="2" id="KW-0812">Transmembrane</keyword>
<proteinExistence type="predicted"/>
<feature type="compositionally biased region" description="Basic and acidic residues" evidence="1">
    <location>
        <begin position="57"/>
        <end position="67"/>
    </location>
</feature>
<dbReference type="Proteomes" id="UP000799437">
    <property type="component" value="Unassembled WGS sequence"/>
</dbReference>
<accession>A0A6A6VVJ3</accession>
<name>A0A6A6VVJ3_9PEZI</name>
<dbReference type="GeneID" id="54485821"/>
<feature type="region of interest" description="Disordered" evidence="1">
    <location>
        <begin position="43"/>
        <end position="67"/>
    </location>
</feature>
<keyword evidence="2" id="KW-1133">Transmembrane helix</keyword>
<evidence type="ECO:0000256" key="1">
    <source>
        <dbReference type="SAM" id="MobiDB-lite"/>
    </source>
</evidence>